<dbReference type="GO" id="GO:0004071">
    <property type="term" value="F:aspartate-ammonia ligase activity"/>
    <property type="evidence" value="ECO:0007669"/>
    <property type="project" value="UniProtKB-EC"/>
</dbReference>
<dbReference type="SUPFAM" id="SSF55681">
    <property type="entry name" value="Class II aaRS and biotin synthetases"/>
    <property type="match status" value="1"/>
</dbReference>
<evidence type="ECO:0000313" key="10">
    <source>
        <dbReference type="EMBL" id="MCT4794218.1"/>
    </source>
</evidence>
<dbReference type="EMBL" id="JANIEK010000003">
    <property type="protein sequence ID" value="MCT4794218.1"/>
    <property type="molecule type" value="Genomic_DNA"/>
</dbReference>
<evidence type="ECO:0000256" key="7">
    <source>
        <dbReference type="HAMAP-Rule" id="MF_00555"/>
    </source>
</evidence>
<dbReference type="Gene3D" id="3.30.930.10">
    <property type="entry name" value="Bira Bifunctional Protein, Domain 2"/>
    <property type="match status" value="1"/>
</dbReference>
<dbReference type="HAMAP" id="MF_00555">
    <property type="entry name" value="AsnA"/>
    <property type="match status" value="1"/>
</dbReference>
<evidence type="ECO:0000259" key="9">
    <source>
        <dbReference type="PROSITE" id="PS50862"/>
    </source>
</evidence>
<comment type="subcellular location">
    <subcellularLocation>
        <location evidence="7">Cytoplasm</location>
    </subcellularLocation>
</comment>
<dbReference type="InterPro" id="IPR006195">
    <property type="entry name" value="aa-tRNA-synth_II"/>
</dbReference>
<comment type="caution">
    <text evidence="10">The sequence shown here is derived from an EMBL/GenBank/DDBJ whole genome shotgun (WGS) entry which is preliminary data.</text>
</comment>
<accession>A0ABT2KV13</accession>
<dbReference type="PANTHER" id="PTHR30073:SF5">
    <property type="entry name" value="ASPARTATE--AMMONIA LIGASE"/>
    <property type="match status" value="1"/>
</dbReference>
<evidence type="ECO:0000256" key="6">
    <source>
        <dbReference type="ARBA" id="ARBA00022888"/>
    </source>
</evidence>
<dbReference type="Proteomes" id="UP001206821">
    <property type="component" value="Unassembled WGS sequence"/>
</dbReference>
<keyword evidence="6 7" id="KW-0061">Asparagine biosynthesis</keyword>
<dbReference type="PANTHER" id="PTHR30073">
    <property type="entry name" value="ASPARTATE--AMMONIA LIGASE"/>
    <property type="match status" value="1"/>
</dbReference>
<evidence type="ECO:0000256" key="3">
    <source>
        <dbReference type="ARBA" id="ARBA00022605"/>
    </source>
</evidence>
<keyword evidence="11" id="KW-1185">Reference proteome</keyword>
<keyword evidence="2 7" id="KW-0436">Ligase</keyword>
<gene>
    <name evidence="7 10" type="primary">asnA</name>
    <name evidence="10" type="ORF">NQG31_01605</name>
</gene>
<name>A0ABT2KV13_9BACL</name>
<keyword evidence="1 7" id="KW-0963">Cytoplasm</keyword>
<sequence>MTTATSMMKEKQQAITTVKATFEEKFSTALGLTQVQAPLFVTSASGVNDHLNGVERIIQFDTQYPGHELEIVQSLAKWKREALGRYGFAAGEGLYTQMRAIRRDEELDATHSLYVDQWDWERVITREERTTDYLKATVESIYAALLETEKTVEAKYDIKAILPEAIHFITSQELEDAYPTLSSKDRESAICKEYGAVFISQIGGALLSGEKHDGRAADYDDWSLNGDILVWHPELESAFELSSMGIRVDEAALAKQLEIAGAEEKRKYPFHQAVLEGRLPLTIGGGIGQSRVAMYLLRARHIGEVQSSVWPSEVVAACEEAGISLL</sequence>
<feature type="domain" description="Aminoacyl-transfer RNA synthetases class-II family profile" evidence="9">
    <location>
        <begin position="16"/>
        <end position="311"/>
    </location>
</feature>
<organism evidence="10 11">
    <name type="scientific">Exiguobacterium alkaliphilum</name>
    <dbReference type="NCBI Taxonomy" id="1428684"/>
    <lineage>
        <taxon>Bacteria</taxon>
        <taxon>Bacillati</taxon>
        <taxon>Bacillota</taxon>
        <taxon>Bacilli</taxon>
        <taxon>Bacillales</taxon>
        <taxon>Bacillales Family XII. Incertae Sedis</taxon>
        <taxon>Exiguobacterium</taxon>
    </lineage>
</organism>
<dbReference type="NCBIfam" id="TIGR00669">
    <property type="entry name" value="asnA"/>
    <property type="match status" value="1"/>
</dbReference>
<comment type="catalytic activity">
    <reaction evidence="7">
        <text>L-aspartate + NH4(+) + ATP = L-asparagine + AMP + diphosphate + H(+)</text>
        <dbReference type="Rhea" id="RHEA:11372"/>
        <dbReference type="ChEBI" id="CHEBI:15378"/>
        <dbReference type="ChEBI" id="CHEBI:28938"/>
        <dbReference type="ChEBI" id="CHEBI:29991"/>
        <dbReference type="ChEBI" id="CHEBI:30616"/>
        <dbReference type="ChEBI" id="CHEBI:33019"/>
        <dbReference type="ChEBI" id="CHEBI:58048"/>
        <dbReference type="ChEBI" id="CHEBI:456215"/>
        <dbReference type="EC" id="6.3.1.1"/>
    </reaction>
</comment>
<evidence type="ECO:0000256" key="1">
    <source>
        <dbReference type="ARBA" id="ARBA00022490"/>
    </source>
</evidence>
<evidence type="ECO:0000256" key="4">
    <source>
        <dbReference type="ARBA" id="ARBA00022741"/>
    </source>
</evidence>
<dbReference type="InterPro" id="IPR045864">
    <property type="entry name" value="aa-tRNA-synth_II/BPL/LPL"/>
</dbReference>
<proteinExistence type="inferred from homology"/>
<keyword evidence="3 7" id="KW-0028">Amino-acid biosynthesis</keyword>
<evidence type="ECO:0000256" key="8">
    <source>
        <dbReference type="NCBIfam" id="TIGR00669"/>
    </source>
</evidence>
<protein>
    <recommendedName>
        <fullName evidence="7 8">Aspartate--ammonia ligase</fullName>
        <ecNumber evidence="7 8">6.3.1.1</ecNumber>
    </recommendedName>
    <alternativeName>
        <fullName evidence="7">Asparagine synthetase A</fullName>
    </alternativeName>
</protein>
<dbReference type="PIRSF" id="PIRSF001555">
    <property type="entry name" value="Asp_ammon_ligase"/>
    <property type="match status" value="1"/>
</dbReference>
<dbReference type="PROSITE" id="PS50862">
    <property type="entry name" value="AA_TRNA_LIGASE_II"/>
    <property type="match status" value="1"/>
</dbReference>
<dbReference type="Pfam" id="PF03590">
    <property type="entry name" value="AsnA"/>
    <property type="match status" value="1"/>
</dbReference>
<dbReference type="InterPro" id="IPR004618">
    <property type="entry name" value="AsnA"/>
</dbReference>
<evidence type="ECO:0000256" key="5">
    <source>
        <dbReference type="ARBA" id="ARBA00022840"/>
    </source>
</evidence>
<dbReference type="EC" id="6.3.1.1" evidence="7 8"/>
<comment type="pathway">
    <text evidence="7">Amino-acid biosynthesis; L-asparagine biosynthesis; L-asparagine from L-aspartate (ammonia route): step 1/1.</text>
</comment>
<comment type="similarity">
    <text evidence="7">Belongs to the class-II aminoacyl-tRNA synthetase family. AsnA subfamily.</text>
</comment>
<evidence type="ECO:0000313" key="11">
    <source>
        <dbReference type="Proteomes" id="UP001206821"/>
    </source>
</evidence>
<dbReference type="RefSeq" id="WP_034815813.1">
    <property type="nucleotide sequence ID" value="NZ_CP073101.1"/>
</dbReference>
<evidence type="ECO:0000256" key="2">
    <source>
        <dbReference type="ARBA" id="ARBA00022598"/>
    </source>
</evidence>
<reference evidence="10 11" key="1">
    <citation type="submission" date="2022-07" db="EMBL/GenBank/DDBJ databases">
        <title>Genomic and pangenome structural analysis of the polyextremophile Exiguobacterium.</title>
        <authorList>
            <person name="Shen L."/>
        </authorList>
    </citation>
    <scope>NUCLEOTIDE SEQUENCE [LARGE SCALE GENOMIC DNA]</scope>
    <source>
        <strain evidence="10 11">12_1</strain>
    </source>
</reference>
<keyword evidence="4 7" id="KW-0547">Nucleotide-binding</keyword>
<keyword evidence="5 7" id="KW-0067">ATP-binding</keyword>